<evidence type="ECO:0000313" key="1">
    <source>
        <dbReference type="EMBL" id="SPC75928.1"/>
    </source>
</evidence>
<organism evidence="1">
    <name type="scientific">Fagus sylvatica</name>
    <name type="common">Beechnut</name>
    <dbReference type="NCBI Taxonomy" id="28930"/>
    <lineage>
        <taxon>Eukaryota</taxon>
        <taxon>Viridiplantae</taxon>
        <taxon>Streptophyta</taxon>
        <taxon>Embryophyta</taxon>
        <taxon>Tracheophyta</taxon>
        <taxon>Spermatophyta</taxon>
        <taxon>Magnoliopsida</taxon>
        <taxon>eudicotyledons</taxon>
        <taxon>Gunneridae</taxon>
        <taxon>Pentapetalae</taxon>
        <taxon>rosids</taxon>
        <taxon>fabids</taxon>
        <taxon>Fagales</taxon>
        <taxon>Fagaceae</taxon>
        <taxon>Fagus</taxon>
    </lineage>
</organism>
<dbReference type="EMBL" id="OIVN01000189">
    <property type="protein sequence ID" value="SPC75928.1"/>
    <property type="molecule type" value="Genomic_DNA"/>
</dbReference>
<gene>
    <name evidence="1" type="ORF">FSB_LOCUS3810</name>
</gene>
<reference evidence="1" key="1">
    <citation type="submission" date="2018-02" db="EMBL/GenBank/DDBJ databases">
        <authorList>
            <person name="Cohen D.B."/>
            <person name="Kent A.D."/>
        </authorList>
    </citation>
    <scope>NUCLEOTIDE SEQUENCE</scope>
</reference>
<name>A0A2N9EMA4_FAGSY</name>
<protein>
    <submittedName>
        <fullName evidence="1">Uncharacterized protein</fullName>
    </submittedName>
</protein>
<accession>A0A2N9EMA4</accession>
<dbReference type="AlphaFoldDB" id="A0A2N9EMA4"/>
<proteinExistence type="predicted"/>
<sequence>MDKKTRKHRYGKNPAVPVPEYLVGTDTVGVPLHAYPRRTRFRPKFFWYGFGTGRVRSVPVRGEAKTASFRLKTEASQPLDSILIFSANRFSLLCSLSLTSSTASELGSLSFALCLSLPPPPVSSVPSPLLSVSHFLHRR</sequence>